<dbReference type="PANTHER" id="PTHR21343:SF8">
    <property type="entry name" value="DRTGG DOMAIN-CONTAINING PROTEIN"/>
    <property type="match status" value="1"/>
</dbReference>
<dbReference type="EMBL" id="WUUS01000002">
    <property type="protein sequence ID" value="MXR40595.1"/>
    <property type="molecule type" value="Genomic_DNA"/>
</dbReference>
<dbReference type="SUPFAM" id="SSF52540">
    <property type="entry name" value="P-loop containing nucleoside triphosphate hydrolases"/>
    <property type="match status" value="1"/>
</dbReference>
<dbReference type="AlphaFoldDB" id="A0A6B0SPF0"/>
<dbReference type="InterPro" id="IPR027417">
    <property type="entry name" value="P-loop_NTPase"/>
</dbReference>
<sequence length="360" mass="37854">MNPLLVTSTAESTGKTAVTLALARIAAERGREVGYMKPKGTRLQSVVGKTLDEDPMLARELLGLDAEMHEMEPIVYSPTFIEGAIRGREDPDELRERIAEAYDGLAADADAMFVEGGGNVRTGGVVDLTDPDVAELLDADVLLVAEYGEPGDVDDLLAAVDDIGDSLAGVLFNRVDDAVYDDVDQDVIPFLTSRGVDTLGALPRSPELAGVTVSALADELGAETLVEGDGDALVQRFMVGAMGAEEALRHFRRARDAAVITGGDRSDIATAAVEANSVRCLVLTGGHRPSGSVFGKAKEAGLPVLSVPSDTLTTVDRAEDVIRSGRTRDARTVEVMRELLETHADVDALIGGDPGAGSDE</sequence>
<dbReference type="Gene3D" id="3.40.1390.20">
    <property type="entry name" value="HprK N-terminal domain-like"/>
    <property type="match status" value="1"/>
</dbReference>
<gene>
    <name evidence="3" type="ORF">GRX01_04440</name>
</gene>
<protein>
    <submittedName>
        <fullName evidence="3">AAA family ATPase</fullName>
    </submittedName>
</protein>
<dbReference type="PANTHER" id="PTHR21343">
    <property type="entry name" value="DETHIOBIOTIN SYNTHETASE"/>
    <property type="match status" value="1"/>
</dbReference>
<dbReference type="Pfam" id="PF07085">
    <property type="entry name" value="DRTGG"/>
    <property type="match status" value="1"/>
</dbReference>
<dbReference type="Pfam" id="PF13500">
    <property type="entry name" value="AAA_26"/>
    <property type="match status" value="1"/>
</dbReference>
<dbReference type="Gene3D" id="3.40.50.300">
    <property type="entry name" value="P-loop containing nucleotide triphosphate hydrolases"/>
    <property type="match status" value="1"/>
</dbReference>
<dbReference type="OrthoDB" id="50320at2157"/>
<organism evidence="3 4">
    <name type="scientific">Halobaculum saliterrae</name>
    <dbReference type="NCBI Taxonomy" id="2073113"/>
    <lineage>
        <taxon>Archaea</taxon>
        <taxon>Methanobacteriati</taxon>
        <taxon>Methanobacteriota</taxon>
        <taxon>Stenosarchaea group</taxon>
        <taxon>Halobacteria</taxon>
        <taxon>Halobacteriales</taxon>
        <taxon>Haloferacaceae</taxon>
        <taxon>Halobaculum</taxon>
    </lineage>
</organism>
<dbReference type="SUPFAM" id="SSF75138">
    <property type="entry name" value="HprK N-terminal domain-like"/>
    <property type="match status" value="1"/>
</dbReference>
<evidence type="ECO:0000313" key="4">
    <source>
        <dbReference type="Proteomes" id="UP000437065"/>
    </source>
</evidence>
<reference evidence="3 4" key="1">
    <citation type="submission" date="2019-12" db="EMBL/GenBank/DDBJ databases">
        <title>Isolation and characterization of three novel carbon monoxide-oxidizing members of Halobacteria from salione crusts and soils.</title>
        <authorList>
            <person name="Myers M.R."/>
            <person name="King G.M."/>
        </authorList>
    </citation>
    <scope>NUCLEOTIDE SEQUENCE [LARGE SCALE GENOMIC DNA]</scope>
    <source>
        <strain evidence="3 4">WSA2</strain>
    </source>
</reference>
<comment type="caution">
    <text evidence="3">The sequence shown here is derived from an EMBL/GenBank/DDBJ whole genome shotgun (WGS) entry which is preliminary data.</text>
</comment>
<dbReference type="RefSeq" id="WP_159663812.1">
    <property type="nucleotide sequence ID" value="NZ_WUUS01000002.1"/>
</dbReference>
<dbReference type="InterPro" id="IPR010766">
    <property type="entry name" value="DRTGG"/>
</dbReference>
<dbReference type="InterPro" id="IPR028979">
    <property type="entry name" value="Ser_kin/Pase_Hpr-like_N_sf"/>
</dbReference>
<proteinExistence type="predicted"/>
<dbReference type="Proteomes" id="UP000437065">
    <property type="component" value="Unassembled WGS sequence"/>
</dbReference>
<name>A0A6B0SPF0_9EURY</name>
<accession>A0A6B0SPF0</accession>
<keyword evidence="1" id="KW-0315">Glutamine amidotransferase</keyword>
<keyword evidence="4" id="KW-1185">Reference proteome</keyword>
<dbReference type="CDD" id="cd03109">
    <property type="entry name" value="DTBS"/>
    <property type="match status" value="1"/>
</dbReference>
<evidence type="ECO:0000259" key="2">
    <source>
        <dbReference type="Pfam" id="PF07085"/>
    </source>
</evidence>
<feature type="domain" description="DRTGG" evidence="2">
    <location>
        <begin position="216"/>
        <end position="319"/>
    </location>
</feature>
<evidence type="ECO:0000256" key="1">
    <source>
        <dbReference type="ARBA" id="ARBA00022962"/>
    </source>
</evidence>
<evidence type="ECO:0000313" key="3">
    <source>
        <dbReference type="EMBL" id="MXR40595.1"/>
    </source>
</evidence>